<proteinExistence type="predicted"/>
<keyword evidence="2" id="KW-1185">Reference proteome</keyword>
<reference evidence="1 2" key="1">
    <citation type="submission" date="2024-10" db="EMBL/GenBank/DDBJ databases">
        <title>The Natural Products Discovery Center: Release of the First 8490 Sequenced Strains for Exploring Actinobacteria Biosynthetic Diversity.</title>
        <authorList>
            <person name="Kalkreuter E."/>
            <person name="Kautsar S.A."/>
            <person name="Yang D."/>
            <person name="Bader C.D."/>
            <person name="Teijaro C.N."/>
            <person name="Fluegel L."/>
            <person name="Davis C.M."/>
            <person name="Simpson J.R."/>
            <person name="Lauterbach L."/>
            <person name="Steele A.D."/>
            <person name="Gui C."/>
            <person name="Meng S."/>
            <person name="Li G."/>
            <person name="Viehrig K."/>
            <person name="Ye F."/>
            <person name="Su P."/>
            <person name="Kiefer A.F."/>
            <person name="Nichols A."/>
            <person name="Cepeda A.J."/>
            <person name="Yan W."/>
            <person name="Fan B."/>
            <person name="Jiang Y."/>
            <person name="Adhikari A."/>
            <person name="Zheng C.-J."/>
            <person name="Schuster L."/>
            <person name="Cowan T.M."/>
            <person name="Smanski M.J."/>
            <person name="Chevrette M.G."/>
            <person name="De Carvalho L.P.S."/>
            <person name="Shen B."/>
        </authorList>
    </citation>
    <scope>NUCLEOTIDE SEQUENCE [LARGE SCALE GENOMIC DNA]</scope>
    <source>
        <strain evidence="1 2">NPDC004045</strain>
    </source>
</reference>
<comment type="caution">
    <text evidence="1">The sequence shown here is derived from an EMBL/GenBank/DDBJ whole genome shotgun (WGS) entry which is preliminary data.</text>
</comment>
<dbReference type="Proteomes" id="UP001601444">
    <property type="component" value="Unassembled WGS sequence"/>
</dbReference>
<protein>
    <submittedName>
        <fullName evidence="1">Uncharacterized protein</fullName>
    </submittedName>
</protein>
<accession>A0ABW6PV92</accession>
<dbReference type="EMBL" id="JBIAMX010000020">
    <property type="protein sequence ID" value="MFF0546352.1"/>
    <property type="molecule type" value="Genomic_DNA"/>
</dbReference>
<organism evidence="1 2">
    <name type="scientific">Nocardia thailandica</name>
    <dbReference type="NCBI Taxonomy" id="257275"/>
    <lineage>
        <taxon>Bacteria</taxon>
        <taxon>Bacillati</taxon>
        <taxon>Actinomycetota</taxon>
        <taxon>Actinomycetes</taxon>
        <taxon>Mycobacteriales</taxon>
        <taxon>Nocardiaceae</taxon>
        <taxon>Nocardia</taxon>
    </lineage>
</organism>
<evidence type="ECO:0000313" key="2">
    <source>
        <dbReference type="Proteomes" id="UP001601444"/>
    </source>
</evidence>
<dbReference type="RefSeq" id="WP_387702718.1">
    <property type="nucleotide sequence ID" value="NZ_JBIAMX010000020.1"/>
</dbReference>
<gene>
    <name evidence="1" type="ORF">ACFYTF_26310</name>
</gene>
<evidence type="ECO:0000313" key="1">
    <source>
        <dbReference type="EMBL" id="MFF0546352.1"/>
    </source>
</evidence>
<sequence>MTVPPAPGCADPEIRGWRRRRLLAAGFSGPLADAVLAQPGFDLHELLQLVDRGCPPRLAVGILAPLPGREAIR</sequence>
<name>A0ABW6PV92_9NOCA</name>